<protein>
    <submittedName>
        <fullName evidence="6">ROK family protein</fullName>
    </submittedName>
</protein>
<dbReference type="PANTHER" id="PTHR47690">
    <property type="entry name" value="GLUCOKINASE"/>
    <property type="match status" value="1"/>
</dbReference>
<evidence type="ECO:0000256" key="2">
    <source>
        <dbReference type="ARBA" id="ARBA00022741"/>
    </source>
</evidence>
<dbReference type="GO" id="GO:0004340">
    <property type="term" value="F:glucokinase activity"/>
    <property type="evidence" value="ECO:0007669"/>
    <property type="project" value="InterPro"/>
</dbReference>
<reference evidence="6 7" key="1">
    <citation type="submission" date="2018-07" db="EMBL/GenBank/DDBJ databases">
        <title>Dyella tabacisoli L4-6T, whole genome shotgun sequence.</title>
        <authorList>
            <person name="Zhou X.-K."/>
            <person name="Li W.-J."/>
            <person name="Duan Y.-Q."/>
        </authorList>
    </citation>
    <scope>NUCLEOTIDE SEQUENCE [LARGE SCALE GENOMIC DNA]</scope>
    <source>
        <strain evidence="6 7">L4-6</strain>
    </source>
</reference>
<keyword evidence="1" id="KW-0808">Transferase</keyword>
<keyword evidence="7" id="KW-1185">Reference proteome</keyword>
<gene>
    <name evidence="6" type="ORF">DVJ77_15570</name>
</gene>
<evidence type="ECO:0000256" key="4">
    <source>
        <dbReference type="ARBA" id="ARBA00022840"/>
    </source>
</evidence>
<dbReference type="CDD" id="cd24008">
    <property type="entry name" value="ASKHA_NBD_GLK"/>
    <property type="match status" value="1"/>
</dbReference>
<dbReference type="AlphaFoldDB" id="A0A369UJG4"/>
<dbReference type="GO" id="GO:0005829">
    <property type="term" value="C:cytosol"/>
    <property type="evidence" value="ECO:0007669"/>
    <property type="project" value="TreeGrafter"/>
</dbReference>
<name>A0A369UJG4_9GAMM</name>
<comment type="caution">
    <text evidence="6">The sequence shown here is derived from an EMBL/GenBank/DDBJ whole genome shotgun (WGS) entry which is preliminary data.</text>
</comment>
<evidence type="ECO:0000256" key="5">
    <source>
        <dbReference type="RuleBase" id="RU004046"/>
    </source>
</evidence>
<evidence type="ECO:0000256" key="3">
    <source>
        <dbReference type="ARBA" id="ARBA00022777"/>
    </source>
</evidence>
<sequence>MSVADVVNHSSARKAVSVDEIFLAADVGGTHARVGLVAQRLDHTHPVTVLEYQRYACAEWPSLTAVLKDFVDRLGVTGRVDQCAVASAGYVLGDAIVNDNLPWPVSIRDIRTSLGIDRLAVINDFEAVAYATQFLTAADTVAIIETDAPPMVGPVLVMGPGTGLGSAVLLPGQPHATVLATEAGQITLAPGNEREIEILRLLARERTYVSFEDALSGPGLRNLYQAICNLRGHAATLVQPSDITDAAIARSDEAAVEAVEVFCGLLGSFVGDLALLYGARGGVFLAGGILPQIRDLLLSSRFTERFFNKGVMRPFLQQVPVRLMEHGQLGVIGAAGLYLDGRPSPTRENAAPNS</sequence>
<dbReference type="Gene3D" id="3.30.420.40">
    <property type="match status" value="1"/>
</dbReference>
<accession>A0A369UJG4</accession>
<evidence type="ECO:0000313" key="6">
    <source>
        <dbReference type="EMBL" id="RDD80657.1"/>
    </source>
</evidence>
<dbReference type="InterPro" id="IPR050201">
    <property type="entry name" value="Bacterial_glucokinase"/>
</dbReference>
<dbReference type="Gene3D" id="3.40.367.20">
    <property type="match status" value="1"/>
</dbReference>
<dbReference type="Proteomes" id="UP000253782">
    <property type="component" value="Unassembled WGS sequence"/>
</dbReference>
<dbReference type="GO" id="GO:0005536">
    <property type="term" value="F:D-glucose binding"/>
    <property type="evidence" value="ECO:0007669"/>
    <property type="project" value="InterPro"/>
</dbReference>
<comment type="similarity">
    <text evidence="5">Belongs to the bacterial glucokinase family.</text>
</comment>
<dbReference type="GO" id="GO:0005524">
    <property type="term" value="F:ATP binding"/>
    <property type="evidence" value="ECO:0007669"/>
    <property type="project" value="UniProtKB-KW"/>
</dbReference>
<evidence type="ECO:0000313" key="7">
    <source>
        <dbReference type="Proteomes" id="UP000253782"/>
    </source>
</evidence>
<dbReference type="InterPro" id="IPR043129">
    <property type="entry name" value="ATPase_NBD"/>
</dbReference>
<proteinExistence type="inferred from homology"/>
<dbReference type="GO" id="GO:0006096">
    <property type="term" value="P:glycolytic process"/>
    <property type="evidence" value="ECO:0007669"/>
    <property type="project" value="InterPro"/>
</dbReference>
<organism evidence="6 7">
    <name type="scientific">Dyella tabacisoli</name>
    <dbReference type="NCBI Taxonomy" id="2282381"/>
    <lineage>
        <taxon>Bacteria</taxon>
        <taxon>Pseudomonadati</taxon>
        <taxon>Pseudomonadota</taxon>
        <taxon>Gammaproteobacteria</taxon>
        <taxon>Lysobacterales</taxon>
        <taxon>Rhodanobacteraceae</taxon>
        <taxon>Dyella</taxon>
    </lineage>
</organism>
<dbReference type="Pfam" id="PF02685">
    <property type="entry name" value="Glucokinase"/>
    <property type="match status" value="1"/>
</dbReference>
<dbReference type="OrthoDB" id="9800595at2"/>
<keyword evidence="3" id="KW-0418">Kinase</keyword>
<dbReference type="SUPFAM" id="SSF53067">
    <property type="entry name" value="Actin-like ATPase domain"/>
    <property type="match status" value="1"/>
</dbReference>
<dbReference type="EMBL" id="QQAH01000015">
    <property type="protein sequence ID" value="RDD80657.1"/>
    <property type="molecule type" value="Genomic_DNA"/>
</dbReference>
<keyword evidence="4" id="KW-0067">ATP-binding</keyword>
<evidence type="ECO:0000256" key="1">
    <source>
        <dbReference type="ARBA" id="ARBA00022679"/>
    </source>
</evidence>
<dbReference type="NCBIfam" id="NF009073">
    <property type="entry name" value="PRK12408.1"/>
    <property type="match status" value="1"/>
</dbReference>
<dbReference type="PANTHER" id="PTHR47690:SF1">
    <property type="entry name" value="GLUCOKINASE"/>
    <property type="match status" value="1"/>
</dbReference>
<keyword evidence="2" id="KW-0547">Nucleotide-binding</keyword>
<dbReference type="InterPro" id="IPR003836">
    <property type="entry name" value="Glucokinase"/>
</dbReference>